<keyword evidence="10" id="KW-1185">Reference proteome</keyword>
<dbReference type="SUPFAM" id="SSF52507">
    <property type="entry name" value="Homo-oligomeric flavin-containing Cys decarboxylases, HFCD"/>
    <property type="match status" value="1"/>
</dbReference>
<dbReference type="GO" id="GO:0016831">
    <property type="term" value="F:carboxy-lyase activity"/>
    <property type="evidence" value="ECO:0007669"/>
    <property type="project" value="TreeGrafter"/>
</dbReference>
<dbReference type="NCBIfam" id="TIGR00421">
    <property type="entry name" value="ubiX_pad"/>
    <property type="match status" value="1"/>
</dbReference>
<feature type="binding site" evidence="7">
    <location>
        <position position="41"/>
    </location>
    <ligand>
        <name>FMN</name>
        <dbReference type="ChEBI" id="CHEBI:58210"/>
    </ligand>
</feature>
<evidence type="ECO:0000256" key="1">
    <source>
        <dbReference type="ARBA" id="ARBA00022602"/>
    </source>
</evidence>
<dbReference type="InterPro" id="IPR004507">
    <property type="entry name" value="UbiX-like"/>
</dbReference>
<dbReference type="EC" id="2.5.1.129" evidence="7"/>
<feature type="binding site" evidence="7">
    <location>
        <position position="141"/>
    </location>
    <ligand>
        <name>FMN</name>
        <dbReference type="ChEBI" id="CHEBI:58210"/>
    </ligand>
</feature>
<feature type="binding site" evidence="7">
    <location>
        <begin position="106"/>
        <end position="109"/>
    </location>
    <ligand>
        <name>FMN</name>
        <dbReference type="ChEBI" id="CHEBI:58210"/>
    </ligand>
</feature>
<evidence type="ECO:0000256" key="2">
    <source>
        <dbReference type="ARBA" id="ARBA00022630"/>
    </source>
</evidence>
<comment type="function">
    <text evidence="7">Flavin prenyltransferase that catalyzes the synthesis of the prenylated FMN cofactor (prenyl-FMN) for 4-hydroxy-3-polyprenylbenzoic acid decarboxylase UbiD. The prenyltransferase is metal-independent and links a dimethylallyl moiety from dimethylallyl monophosphate (DMAP) to the flavin N5 and C6 atoms of FMN.</text>
</comment>
<dbReference type="Proteomes" id="UP000218890">
    <property type="component" value="Chromosome"/>
</dbReference>
<evidence type="ECO:0000259" key="8">
    <source>
        <dbReference type="Pfam" id="PF02441"/>
    </source>
</evidence>
<reference evidence="9" key="1">
    <citation type="submission" date="2016-02" db="EMBL/GenBank/DDBJ databases">
        <title>Halorhodospira halochloris DSM-1059 complete genome, version 2.</title>
        <authorList>
            <person name="Tsukatani Y."/>
        </authorList>
    </citation>
    <scope>NUCLEOTIDE SEQUENCE</scope>
    <source>
        <strain evidence="9">DSM 1059</strain>
    </source>
</reference>
<feature type="binding site" evidence="7">
    <location>
        <begin position="15"/>
        <end position="17"/>
    </location>
    <ligand>
        <name>FMN</name>
        <dbReference type="ChEBI" id="CHEBI:58210"/>
    </ligand>
</feature>
<evidence type="ECO:0000313" key="10">
    <source>
        <dbReference type="Proteomes" id="UP000218890"/>
    </source>
</evidence>
<comment type="catalytic activity">
    <reaction evidence="5 7">
        <text>dimethylallyl phosphate + FMNH2 = prenylated FMNH2 + phosphate</text>
        <dbReference type="Rhea" id="RHEA:37743"/>
        <dbReference type="ChEBI" id="CHEBI:43474"/>
        <dbReference type="ChEBI" id="CHEBI:57618"/>
        <dbReference type="ChEBI" id="CHEBI:87467"/>
        <dbReference type="ChEBI" id="CHEBI:88052"/>
        <dbReference type="EC" id="2.5.1.129"/>
    </reaction>
</comment>
<organism evidence="9 10">
    <name type="scientific">Halorhodospira halochloris</name>
    <name type="common">Ectothiorhodospira halochloris</name>
    <dbReference type="NCBI Taxonomy" id="1052"/>
    <lineage>
        <taxon>Bacteria</taxon>
        <taxon>Pseudomonadati</taxon>
        <taxon>Pseudomonadota</taxon>
        <taxon>Gammaproteobacteria</taxon>
        <taxon>Chromatiales</taxon>
        <taxon>Ectothiorhodospiraceae</taxon>
        <taxon>Halorhodospira</taxon>
    </lineage>
</organism>
<dbReference type="FunFam" id="3.40.50.1950:FF:000001">
    <property type="entry name" value="Flavin prenyltransferase UbiX"/>
    <property type="match status" value="1"/>
</dbReference>
<keyword evidence="2 7" id="KW-0285">Flavoprotein</keyword>
<keyword evidence="4 7" id="KW-0808">Transferase</keyword>
<dbReference type="HAMAP" id="MF_01984">
    <property type="entry name" value="ubiX_pad"/>
    <property type="match status" value="1"/>
</dbReference>
<keyword evidence="3 7" id="KW-0288">FMN</keyword>
<dbReference type="EMBL" id="AP017372">
    <property type="protein sequence ID" value="BAU58425.1"/>
    <property type="molecule type" value="Genomic_DNA"/>
</dbReference>
<protein>
    <recommendedName>
        <fullName evidence="7">Flavin prenyltransferase UbiX</fullName>
        <ecNumber evidence="7">2.5.1.129</ecNumber>
    </recommendedName>
</protein>
<evidence type="ECO:0000256" key="4">
    <source>
        <dbReference type="ARBA" id="ARBA00022679"/>
    </source>
</evidence>
<dbReference type="GO" id="GO:0106141">
    <property type="term" value="F:flavin prenyltransferase activity"/>
    <property type="evidence" value="ECO:0007669"/>
    <property type="project" value="UniProtKB-EC"/>
</dbReference>
<dbReference type="InterPro" id="IPR036551">
    <property type="entry name" value="Flavin_trans-like"/>
</dbReference>
<dbReference type="NCBIfam" id="NF004685">
    <property type="entry name" value="PRK06029.1"/>
    <property type="match status" value="1"/>
</dbReference>
<evidence type="ECO:0000313" key="9">
    <source>
        <dbReference type="EMBL" id="BAU58425.1"/>
    </source>
</evidence>
<proteinExistence type="inferred from homology"/>
<comment type="caution">
    <text evidence="7">Lacks conserved residue(s) required for the propagation of feature annotation.</text>
</comment>
<evidence type="ECO:0000256" key="5">
    <source>
        <dbReference type="ARBA" id="ARBA00050612"/>
    </source>
</evidence>
<accession>A0A0X8XAD6</accession>
<dbReference type="InterPro" id="IPR003382">
    <property type="entry name" value="Flavoprotein"/>
</dbReference>
<dbReference type="AlphaFoldDB" id="A0A0X8XAD6"/>
<feature type="binding site" evidence="7">
    <location>
        <position position="187"/>
    </location>
    <ligand>
        <name>dimethylallyl phosphate</name>
        <dbReference type="ChEBI" id="CHEBI:88052"/>
    </ligand>
</feature>
<name>A0A0X8XAD6_HALHR</name>
<gene>
    <name evidence="7 9" type="primary">ubiX</name>
    <name evidence="9" type="ORF">HH1059_17130</name>
</gene>
<dbReference type="Pfam" id="PF02441">
    <property type="entry name" value="Flavoprotein"/>
    <property type="match status" value="1"/>
</dbReference>
<evidence type="ECO:0000256" key="3">
    <source>
        <dbReference type="ARBA" id="ARBA00022643"/>
    </source>
</evidence>
<dbReference type="RefSeq" id="WP_197710721.1">
    <property type="nucleotide sequence ID" value="NZ_AP017372.2"/>
</dbReference>
<dbReference type="KEGG" id="hhk:HH1059_17130"/>
<keyword evidence="1 7" id="KW-0637">Prenyltransferase</keyword>
<sequence>MTRPIRDAVTVAITGASGIAYGLRLIKCLNAQEIQTHVLISKAGRAVAELENNFRLPEQADKIHALLSQELSLHPKLVRVYDSEDWNSPLASGSSAPQRMVICPCSMGTLAAVAGSHSNNLIERGADVVLKERGQLIVVPREAPLSSMHLEHMLNLSRAGATILPASPAFYHHPSNITELLDYIVARILDHLGVEHDLSERWGSTGT</sequence>
<feature type="domain" description="Flavoprotein" evidence="8">
    <location>
        <begin position="9"/>
        <end position="192"/>
    </location>
</feature>
<dbReference type="PANTHER" id="PTHR43374:SF1">
    <property type="entry name" value="FLAVIN PRENYLTRANSFERASE PAD1, MITOCHONDRIAL"/>
    <property type="match status" value="1"/>
</dbReference>
<evidence type="ECO:0000256" key="6">
    <source>
        <dbReference type="ARBA" id="ARBA00060793"/>
    </source>
</evidence>
<feature type="binding site" evidence="7">
    <location>
        <position position="171"/>
    </location>
    <ligand>
        <name>dimethylallyl phosphate</name>
        <dbReference type="ChEBI" id="CHEBI:88052"/>
    </ligand>
</feature>
<dbReference type="PANTHER" id="PTHR43374">
    <property type="entry name" value="FLAVIN PRENYLTRANSFERASE"/>
    <property type="match status" value="1"/>
</dbReference>
<comment type="similarity">
    <text evidence="6 7">Belongs to the UbiX/PAD1 family.</text>
</comment>
<dbReference type="Gene3D" id="3.40.50.1950">
    <property type="entry name" value="Flavin prenyltransferase-like"/>
    <property type="match status" value="1"/>
</dbReference>
<evidence type="ECO:0000256" key="7">
    <source>
        <dbReference type="HAMAP-Rule" id="MF_01984"/>
    </source>
</evidence>